<dbReference type="Proteomes" id="UP000596742">
    <property type="component" value="Unassembled WGS sequence"/>
</dbReference>
<gene>
    <name evidence="2" type="ORF">MGAL_10B081178</name>
</gene>
<evidence type="ECO:0000313" key="3">
    <source>
        <dbReference type="Proteomes" id="UP000596742"/>
    </source>
</evidence>
<sequence>MLLKLYAMLFEFRLADHQLRAFLCLKLWKVKSIMMSRARCFFRHFLISWDVEQKEDEDIARALELKRAGQKTTKREIDKQFLSYTHIAFRGLHDDAGHQGRARTLYLVNSISYWLGLKKDLECKLASCPNCILRKTKTSRFAEELPRLTIDAFLGVDRYLSQGKRYGSLASQLEKRLQFA</sequence>
<dbReference type="AlphaFoldDB" id="A0A8B6BG24"/>
<dbReference type="EMBL" id="UYJE01000061">
    <property type="protein sequence ID" value="VDH89809.1"/>
    <property type="molecule type" value="Genomic_DNA"/>
</dbReference>
<feature type="domain" description="Integrase zinc-binding" evidence="1">
    <location>
        <begin position="89"/>
        <end position="136"/>
    </location>
</feature>
<evidence type="ECO:0000259" key="1">
    <source>
        <dbReference type="Pfam" id="PF17921"/>
    </source>
</evidence>
<keyword evidence="3" id="KW-1185">Reference proteome</keyword>
<dbReference type="Pfam" id="PF17921">
    <property type="entry name" value="Integrase_H2C2"/>
    <property type="match status" value="1"/>
</dbReference>
<dbReference type="InterPro" id="IPR041588">
    <property type="entry name" value="Integrase_H2C2"/>
</dbReference>
<dbReference type="Gene3D" id="1.10.340.70">
    <property type="match status" value="1"/>
</dbReference>
<organism evidence="2 3">
    <name type="scientific">Mytilus galloprovincialis</name>
    <name type="common">Mediterranean mussel</name>
    <dbReference type="NCBI Taxonomy" id="29158"/>
    <lineage>
        <taxon>Eukaryota</taxon>
        <taxon>Metazoa</taxon>
        <taxon>Spiralia</taxon>
        <taxon>Lophotrochozoa</taxon>
        <taxon>Mollusca</taxon>
        <taxon>Bivalvia</taxon>
        <taxon>Autobranchia</taxon>
        <taxon>Pteriomorphia</taxon>
        <taxon>Mytilida</taxon>
        <taxon>Mytiloidea</taxon>
        <taxon>Mytilidae</taxon>
        <taxon>Mytilinae</taxon>
        <taxon>Mytilus</taxon>
    </lineage>
</organism>
<evidence type="ECO:0000313" key="2">
    <source>
        <dbReference type="EMBL" id="VDH89809.1"/>
    </source>
</evidence>
<protein>
    <recommendedName>
        <fullName evidence="1">Integrase zinc-binding domain-containing protein</fullName>
    </recommendedName>
</protein>
<name>A0A8B6BG24_MYTGA</name>
<accession>A0A8B6BG24</accession>
<comment type="caution">
    <text evidence="2">The sequence shown here is derived from an EMBL/GenBank/DDBJ whole genome shotgun (WGS) entry which is preliminary data.</text>
</comment>
<reference evidence="2" key="1">
    <citation type="submission" date="2018-11" db="EMBL/GenBank/DDBJ databases">
        <authorList>
            <person name="Alioto T."/>
            <person name="Alioto T."/>
        </authorList>
    </citation>
    <scope>NUCLEOTIDE SEQUENCE</scope>
</reference>
<proteinExistence type="predicted"/>